<reference evidence="2" key="1">
    <citation type="submission" date="2019-08" db="EMBL/GenBank/DDBJ databases">
        <authorList>
            <person name="Kucharzyk K."/>
            <person name="Murdoch R.W."/>
            <person name="Higgins S."/>
            <person name="Loffler F."/>
        </authorList>
    </citation>
    <scope>NUCLEOTIDE SEQUENCE</scope>
</reference>
<keyword evidence="1" id="KW-0472">Membrane</keyword>
<protein>
    <submittedName>
        <fullName evidence="2">Uncharacterized protein</fullName>
    </submittedName>
</protein>
<sequence>MSSVAPDSGENRNAKIFIAVLVIIFGLLFVFKDSSFLSLGASKEKITLAEYNQIEMGMPFEKYAR</sequence>
<proteinExistence type="predicted"/>
<evidence type="ECO:0000313" key="2">
    <source>
        <dbReference type="EMBL" id="MPN48573.1"/>
    </source>
</evidence>
<gene>
    <name evidence="2" type="ORF">SDC9_196183</name>
</gene>
<accession>A0A645IMV3</accession>
<dbReference type="AlphaFoldDB" id="A0A645IMV3"/>
<keyword evidence="1" id="KW-0812">Transmembrane</keyword>
<comment type="caution">
    <text evidence="2">The sequence shown here is derived from an EMBL/GenBank/DDBJ whole genome shotgun (WGS) entry which is preliminary data.</text>
</comment>
<feature type="transmembrane region" description="Helical" evidence="1">
    <location>
        <begin position="12"/>
        <end position="31"/>
    </location>
</feature>
<dbReference type="EMBL" id="VSSQ01111041">
    <property type="protein sequence ID" value="MPN48573.1"/>
    <property type="molecule type" value="Genomic_DNA"/>
</dbReference>
<name>A0A645IMV3_9ZZZZ</name>
<evidence type="ECO:0000256" key="1">
    <source>
        <dbReference type="SAM" id="Phobius"/>
    </source>
</evidence>
<organism evidence="2">
    <name type="scientific">bioreactor metagenome</name>
    <dbReference type="NCBI Taxonomy" id="1076179"/>
    <lineage>
        <taxon>unclassified sequences</taxon>
        <taxon>metagenomes</taxon>
        <taxon>ecological metagenomes</taxon>
    </lineage>
</organism>
<keyword evidence="1" id="KW-1133">Transmembrane helix</keyword>